<keyword evidence="1" id="KW-0812">Transmembrane</keyword>
<dbReference type="Proteomes" id="UP000282323">
    <property type="component" value="Unassembled WGS sequence"/>
</dbReference>
<name>A0A3N6LQR0_NATCH</name>
<sequence>MNRPEAGSQFVAQVAVMSILAVATIVIITLLIGAPGASVEGFEPDASGTTLETDVDEVTIVDSTGTAIEMGPSHSRVATDLSDGESGEAALSTWVQLDSEAALWRDYYVAQYGDAQLVLLLIDGEWTGIHTDQQSAIVSTDVTNHDTLRQVGLEHDSEELRLYVDGELVDSEPLTDGDTDIPATDSFFGTVEEVRTFDSTLEADDWHTLHDDPVAPVEPGSETARLMFDESGGDETYVVYHGEWTELEGNIEWTDGLEGTTLSEGDDYEIDAPDNTIQPTQEGELAELPRAYIYTSDSNQFIAADTLSRVFSILLVSLVVLVVVAVITMLPTLSGGSRSRGR</sequence>
<gene>
    <name evidence="2" type="ORF">EA473_22375</name>
</gene>
<dbReference type="SUPFAM" id="SSF49899">
    <property type="entry name" value="Concanavalin A-like lectins/glucanases"/>
    <property type="match status" value="1"/>
</dbReference>
<accession>A0A3N6LQR0</accession>
<evidence type="ECO:0000256" key="1">
    <source>
        <dbReference type="SAM" id="Phobius"/>
    </source>
</evidence>
<reference evidence="2 3" key="1">
    <citation type="submission" date="2018-10" db="EMBL/GenBank/DDBJ databases">
        <title>Natrarchaeobius chitinivorans gen. nov., sp. nov., and Natrarchaeobius haloalkaliphilus sp. nov., alkaliphilic, chitin-utilizing haloarchaea from hypersaline alkaline lakes.</title>
        <authorList>
            <person name="Sorokin D.Y."/>
            <person name="Elcheninov A.G."/>
            <person name="Kostrikina N.A."/>
            <person name="Bale N.J."/>
            <person name="Sinninghe Damste J.S."/>
            <person name="Khijniak T.V."/>
            <person name="Kublanov I.V."/>
            <person name="Toshchakov S.V."/>
        </authorList>
    </citation>
    <scope>NUCLEOTIDE SEQUENCE [LARGE SCALE GENOMIC DNA]</scope>
    <source>
        <strain evidence="2 3">AArcht4T</strain>
    </source>
</reference>
<feature type="transmembrane region" description="Helical" evidence="1">
    <location>
        <begin position="310"/>
        <end position="333"/>
    </location>
</feature>
<feature type="transmembrane region" description="Helical" evidence="1">
    <location>
        <begin position="12"/>
        <end position="34"/>
    </location>
</feature>
<keyword evidence="1" id="KW-0472">Membrane</keyword>
<evidence type="ECO:0000313" key="2">
    <source>
        <dbReference type="EMBL" id="RQG89354.1"/>
    </source>
</evidence>
<dbReference type="RefSeq" id="WP_124197734.1">
    <property type="nucleotide sequence ID" value="NZ_REGA01000048.1"/>
</dbReference>
<keyword evidence="3" id="KW-1185">Reference proteome</keyword>
<proteinExistence type="predicted"/>
<evidence type="ECO:0000313" key="3">
    <source>
        <dbReference type="Proteomes" id="UP000282323"/>
    </source>
</evidence>
<dbReference type="Gene3D" id="2.60.120.200">
    <property type="match status" value="1"/>
</dbReference>
<dbReference type="EMBL" id="REGA01000048">
    <property type="protein sequence ID" value="RQG89354.1"/>
    <property type="molecule type" value="Genomic_DNA"/>
</dbReference>
<organism evidence="2 3">
    <name type="scientific">Natrarchaeobius chitinivorans</name>
    <dbReference type="NCBI Taxonomy" id="1679083"/>
    <lineage>
        <taxon>Archaea</taxon>
        <taxon>Methanobacteriati</taxon>
        <taxon>Methanobacteriota</taxon>
        <taxon>Stenosarchaea group</taxon>
        <taxon>Halobacteria</taxon>
        <taxon>Halobacteriales</taxon>
        <taxon>Natrialbaceae</taxon>
        <taxon>Natrarchaeobius</taxon>
    </lineage>
</organism>
<keyword evidence="1" id="KW-1133">Transmembrane helix</keyword>
<dbReference type="OrthoDB" id="387663at2157"/>
<comment type="caution">
    <text evidence="2">The sequence shown here is derived from an EMBL/GenBank/DDBJ whole genome shotgun (WGS) entry which is preliminary data.</text>
</comment>
<protein>
    <submittedName>
        <fullName evidence="2">Uncharacterized protein</fullName>
    </submittedName>
</protein>
<dbReference type="InterPro" id="IPR013320">
    <property type="entry name" value="ConA-like_dom_sf"/>
</dbReference>
<dbReference type="AlphaFoldDB" id="A0A3N6LQR0"/>